<keyword evidence="1" id="KW-0472">Membrane</keyword>
<keyword evidence="1" id="KW-1133">Transmembrane helix</keyword>
<dbReference type="Proteomes" id="UP000549394">
    <property type="component" value="Unassembled WGS sequence"/>
</dbReference>
<dbReference type="InterPro" id="IPR002656">
    <property type="entry name" value="Acyl_transf_3_dom"/>
</dbReference>
<keyword evidence="1" id="KW-0812">Transmembrane</keyword>
<gene>
    <name evidence="3" type="ORF">DGYR_LOCUS4337</name>
</gene>
<feature type="transmembrane region" description="Helical" evidence="1">
    <location>
        <begin position="240"/>
        <end position="269"/>
    </location>
</feature>
<evidence type="ECO:0000313" key="4">
    <source>
        <dbReference type="Proteomes" id="UP000549394"/>
    </source>
</evidence>
<dbReference type="OrthoDB" id="207378at2759"/>
<comment type="caution">
    <text evidence="3">The sequence shown here is derived from an EMBL/GenBank/DDBJ whole genome shotgun (WGS) entry which is preliminary data.</text>
</comment>
<evidence type="ECO:0000259" key="2">
    <source>
        <dbReference type="SMART" id="SM00703"/>
    </source>
</evidence>
<dbReference type="EMBL" id="CAJFCJ010000006">
    <property type="protein sequence ID" value="CAD5115612.1"/>
    <property type="molecule type" value="Genomic_DNA"/>
</dbReference>
<dbReference type="Pfam" id="PF01757">
    <property type="entry name" value="Acyl_transf_3"/>
    <property type="match status" value="1"/>
</dbReference>
<dbReference type="InterPro" id="IPR052728">
    <property type="entry name" value="O2_lipid_transport_reg"/>
</dbReference>
<dbReference type="SMART" id="SM00703">
    <property type="entry name" value="NRF"/>
    <property type="match status" value="1"/>
</dbReference>
<feature type="transmembrane region" description="Helical" evidence="1">
    <location>
        <begin position="144"/>
        <end position="165"/>
    </location>
</feature>
<dbReference type="PANTHER" id="PTHR11161:SF12">
    <property type="entry name" value="ACYLTRANSFERASE 3 DOMAIN-CONTAINING PROTEIN-RELATED"/>
    <property type="match status" value="1"/>
</dbReference>
<name>A0A7I8VIU3_9ANNE</name>
<sequence length="348" mass="39759">MILMLITRKSLINILKEKNCVEDVQAIYALSAVGVDWAYKMTDSWFKDGEIGYYLMQKDFGNFAQCKDVKMEIVNNKTDLEPKFCRFSMQLGNNPALLSLGLCLPSSCTTPKNNELLRTPYNISDIFSSKIECEFERPFWKSKAAIAAFVVSCIFFLLVLIGTFLDLIGAEETAAKFFICFSFKTNANNVLNTQHSKNSIQCLHGIRAITIMWVVLGHTYSDTPGYISNILQKMTTINNLAFQAISAATVSVDTFFVLSGFLTTLLFLINIQKLRPKVFILYYLHRVIRLTPVFAIVLMIEICFVKFIPYGPYSVERDDFVKTCESSWWKHLLFIHNFFSAKVLEVKK</sequence>
<evidence type="ECO:0000256" key="1">
    <source>
        <dbReference type="SAM" id="Phobius"/>
    </source>
</evidence>
<proteinExistence type="predicted"/>
<dbReference type="InterPro" id="IPR006621">
    <property type="entry name" value="Nose-resist-to-fluoxetine_N"/>
</dbReference>
<keyword evidence="4" id="KW-1185">Reference proteome</keyword>
<feature type="domain" description="Nose resistant-to-fluoxetine protein N-terminal" evidence="2">
    <location>
        <begin position="17"/>
        <end position="130"/>
    </location>
</feature>
<organism evidence="3 4">
    <name type="scientific">Dimorphilus gyrociliatus</name>
    <dbReference type="NCBI Taxonomy" id="2664684"/>
    <lineage>
        <taxon>Eukaryota</taxon>
        <taxon>Metazoa</taxon>
        <taxon>Spiralia</taxon>
        <taxon>Lophotrochozoa</taxon>
        <taxon>Annelida</taxon>
        <taxon>Polychaeta</taxon>
        <taxon>Polychaeta incertae sedis</taxon>
        <taxon>Dinophilidae</taxon>
        <taxon>Dimorphilus</taxon>
    </lineage>
</organism>
<dbReference type="Pfam" id="PF20146">
    <property type="entry name" value="NRF"/>
    <property type="match status" value="1"/>
</dbReference>
<dbReference type="AlphaFoldDB" id="A0A7I8VIU3"/>
<dbReference type="PANTHER" id="PTHR11161">
    <property type="entry name" value="O-ACYLTRANSFERASE"/>
    <property type="match status" value="1"/>
</dbReference>
<reference evidence="3 4" key="1">
    <citation type="submission" date="2020-08" db="EMBL/GenBank/DDBJ databases">
        <authorList>
            <person name="Hejnol A."/>
        </authorList>
    </citation>
    <scope>NUCLEOTIDE SEQUENCE [LARGE SCALE GENOMIC DNA]</scope>
</reference>
<feature type="transmembrane region" description="Helical" evidence="1">
    <location>
        <begin position="290"/>
        <end position="308"/>
    </location>
</feature>
<protein>
    <submittedName>
        <fullName evidence="3">DgyrCDS4568</fullName>
    </submittedName>
</protein>
<accession>A0A7I8VIU3</accession>
<evidence type="ECO:0000313" key="3">
    <source>
        <dbReference type="EMBL" id="CAD5115612.1"/>
    </source>
</evidence>
<dbReference type="GO" id="GO:0016747">
    <property type="term" value="F:acyltransferase activity, transferring groups other than amino-acyl groups"/>
    <property type="evidence" value="ECO:0007669"/>
    <property type="project" value="InterPro"/>
</dbReference>